<evidence type="ECO:0008006" key="2">
    <source>
        <dbReference type="Google" id="ProtNLM"/>
    </source>
</evidence>
<dbReference type="Gene3D" id="3.30.160.250">
    <property type="match status" value="1"/>
</dbReference>
<gene>
    <name evidence="1" type="ORF">BECKDK2373B_GA0170837_101125</name>
</gene>
<proteinExistence type="predicted"/>
<sequence>MIRHFTLDYWMDDGWYVGKLREVPGVFSQGETFEELERNIKDAFALMMREVPPVPVQHFRSANHQRPQGHQKRAVLL</sequence>
<dbReference type="EMBL" id="CAADEX010000011">
    <property type="protein sequence ID" value="VFJ45794.1"/>
    <property type="molecule type" value="Genomic_DNA"/>
</dbReference>
<dbReference type="SUPFAM" id="SSF143100">
    <property type="entry name" value="TTHA1013/TTHA0281-like"/>
    <property type="match status" value="1"/>
</dbReference>
<evidence type="ECO:0000313" key="1">
    <source>
        <dbReference type="EMBL" id="VFJ45794.1"/>
    </source>
</evidence>
<protein>
    <recommendedName>
        <fullName evidence="2">HicB_like antitoxin of toxin-antitoxin system</fullName>
    </recommendedName>
</protein>
<reference evidence="1" key="1">
    <citation type="submission" date="2019-02" db="EMBL/GenBank/DDBJ databases">
        <authorList>
            <person name="Gruber-Vodicka R. H."/>
            <person name="Seah K. B. B."/>
        </authorList>
    </citation>
    <scope>NUCLEOTIDE SEQUENCE</scope>
    <source>
        <strain evidence="1">BECK_DK47</strain>
    </source>
</reference>
<organism evidence="1">
    <name type="scientific">Candidatus Kentrum sp. DK</name>
    <dbReference type="NCBI Taxonomy" id="2126562"/>
    <lineage>
        <taxon>Bacteria</taxon>
        <taxon>Pseudomonadati</taxon>
        <taxon>Pseudomonadota</taxon>
        <taxon>Gammaproteobacteria</taxon>
        <taxon>Candidatus Kentrum</taxon>
    </lineage>
</organism>
<dbReference type="AlphaFoldDB" id="A0A450S2C4"/>
<dbReference type="InterPro" id="IPR035069">
    <property type="entry name" value="TTHA1013/TTHA0281-like"/>
</dbReference>
<name>A0A450S2C4_9GAMM</name>
<accession>A0A450S2C4</accession>